<name>A0A494WIY3_9CAUD</name>
<sequence length="85" mass="9635">MVAYLLTTPSRCGIFYGNTPPAIGGVIPFLIPLIFKSHKFEKSKMAKSLFYSFLTVFHFKKSTLRLPMQDMAFTKIASIAIDSRR</sequence>
<accession>A0A494WIY3</accession>
<keyword evidence="3" id="KW-1185">Reference proteome</keyword>
<evidence type="ECO:0000313" key="3">
    <source>
        <dbReference type="Proteomes" id="UP000295704"/>
    </source>
</evidence>
<reference evidence="2 3" key="1">
    <citation type="submission" date="2019-04" db="EMBL/GenBank/DDBJ databases">
        <title>Genome of Staphylococcus phage SP197.</title>
        <authorList>
            <person name="Azam A.H."/>
            <person name="Arai H."/>
            <person name="Miyanaga K."/>
            <person name="Tanji Y."/>
        </authorList>
    </citation>
    <scope>NUCLEOTIDE SEQUENCE [LARGE SCALE GENOMIC DNA]</scope>
    <source>
        <strain evidence="2 3">SP197</strain>
    </source>
</reference>
<evidence type="ECO:0000256" key="1">
    <source>
        <dbReference type="SAM" id="Phobius"/>
    </source>
</evidence>
<gene>
    <name evidence="2" type="ORF">SP197g_47</name>
</gene>
<keyword evidence="1" id="KW-1133">Transmembrane helix</keyword>
<proteinExistence type="predicted"/>
<protein>
    <submittedName>
        <fullName evidence="2">Uncharacterized protein</fullName>
    </submittedName>
</protein>
<keyword evidence="1" id="KW-0472">Membrane</keyword>
<feature type="transmembrane region" description="Helical" evidence="1">
    <location>
        <begin position="14"/>
        <end position="35"/>
    </location>
</feature>
<evidence type="ECO:0000313" key="2">
    <source>
        <dbReference type="EMBL" id="BBJ34054.1"/>
    </source>
</evidence>
<dbReference type="Proteomes" id="UP000295704">
    <property type="component" value="Segment"/>
</dbReference>
<dbReference type="EMBL" id="AP019561">
    <property type="protein sequence ID" value="BBJ34054.1"/>
    <property type="molecule type" value="Genomic_DNA"/>
</dbReference>
<keyword evidence="1" id="KW-0812">Transmembrane</keyword>
<organism evidence="2 3">
    <name type="scientific">Staphylococcus phage SP197</name>
    <dbReference type="NCBI Taxonomy" id="2495554"/>
    <lineage>
        <taxon>Viruses</taxon>
        <taxon>Duplodnaviria</taxon>
        <taxon>Heunggongvirae</taxon>
        <taxon>Uroviricota</taxon>
        <taxon>Caudoviricetes</taxon>
        <taxon>Coventryvirus</taxon>
        <taxon>Coventryvirus SP197</taxon>
    </lineage>
</organism>